<proteinExistence type="predicted"/>
<dbReference type="EC" id="2.3.3.1" evidence="2"/>
<evidence type="ECO:0000313" key="2">
    <source>
        <dbReference type="EMBL" id="CFE44989.1"/>
    </source>
</evidence>
<protein>
    <submittedName>
        <fullName evidence="2">Citrate synthase</fullName>
        <ecNumber evidence="2">2.3.3.1</ecNumber>
    </submittedName>
</protein>
<feature type="region of interest" description="Disordered" evidence="1">
    <location>
        <begin position="32"/>
        <end position="52"/>
    </location>
</feature>
<sequence>MLDEVERAGDARSVVKGILDRGEKLMVRIGRSRPMSNSGPQWSWTLPGYRPT</sequence>
<gene>
    <name evidence="2" type="primary">citA_1</name>
    <name evidence="2" type="ORF">ERS007681_03743</name>
</gene>
<reference evidence="2 3" key="1">
    <citation type="submission" date="2015-03" db="EMBL/GenBank/DDBJ databases">
        <authorList>
            <consortium name="Pathogen Informatics"/>
        </authorList>
    </citation>
    <scope>NUCLEOTIDE SEQUENCE [LARGE SCALE GENOMIC DNA]</scope>
    <source>
        <strain evidence="2 3">G09901357</strain>
    </source>
</reference>
<dbReference type="GO" id="GO:0036440">
    <property type="term" value="F:citrate synthase activity"/>
    <property type="evidence" value="ECO:0007669"/>
    <property type="project" value="UniProtKB-EC"/>
</dbReference>
<keyword evidence="2" id="KW-0808">Transferase</keyword>
<dbReference type="AlphaFoldDB" id="A0A654TDR7"/>
<name>A0A654TDR7_MYCTX</name>
<keyword evidence="2" id="KW-0012">Acyltransferase</keyword>
<evidence type="ECO:0000313" key="3">
    <source>
        <dbReference type="Proteomes" id="UP000048289"/>
    </source>
</evidence>
<organism evidence="2 3">
    <name type="scientific">Mycobacterium tuberculosis</name>
    <dbReference type="NCBI Taxonomy" id="1773"/>
    <lineage>
        <taxon>Bacteria</taxon>
        <taxon>Bacillati</taxon>
        <taxon>Actinomycetota</taxon>
        <taxon>Actinomycetes</taxon>
        <taxon>Mycobacteriales</taxon>
        <taxon>Mycobacteriaceae</taxon>
        <taxon>Mycobacterium</taxon>
        <taxon>Mycobacterium tuberculosis complex</taxon>
    </lineage>
</organism>
<dbReference type="Proteomes" id="UP000048289">
    <property type="component" value="Unassembled WGS sequence"/>
</dbReference>
<feature type="compositionally biased region" description="Polar residues" evidence="1">
    <location>
        <begin position="34"/>
        <end position="44"/>
    </location>
</feature>
<dbReference type="EMBL" id="CFOE01000711">
    <property type="protein sequence ID" value="CFE44989.1"/>
    <property type="molecule type" value="Genomic_DNA"/>
</dbReference>
<evidence type="ECO:0000256" key="1">
    <source>
        <dbReference type="SAM" id="MobiDB-lite"/>
    </source>
</evidence>
<accession>A0A654TDR7</accession>